<comment type="caution">
    <text evidence="1">The sequence shown here is derived from an EMBL/GenBank/DDBJ whole genome shotgun (WGS) entry which is preliminary data.</text>
</comment>
<evidence type="ECO:0000313" key="2">
    <source>
        <dbReference type="Proteomes" id="UP000789342"/>
    </source>
</evidence>
<accession>A0A9N9N2I9</accession>
<dbReference type="Proteomes" id="UP000789342">
    <property type="component" value="Unassembled WGS sequence"/>
</dbReference>
<dbReference type="AlphaFoldDB" id="A0A9N9N2I9"/>
<evidence type="ECO:0000313" key="1">
    <source>
        <dbReference type="EMBL" id="CAG8697482.1"/>
    </source>
</evidence>
<feature type="non-terminal residue" evidence="1">
    <location>
        <position position="80"/>
    </location>
</feature>
<protein>
    <submittedName>
        <fullName evidence="1">5802_t:CDS:1</fullName>
    </submittedName>
</protein>
<name>A0A9N9N2I9_9GLOM</name>
<organism evidence="1 2">
    <name type="scientific">Acaulospora morrowiae</name>
    <dbReference type="NCBI Taxonomy" id="94023"/>
    <lineage>
        <taxon>Eukaryota</taxon>
        <taxon>Fungi</taxon>
        <taxon>Fungi incertae sedis</taxon>
        <taxon>Mucoromycota</taxon>
        <taxon>Glomeromycotina</taxon>
        <taxon>Glomeromycetes</taxon>
        <taxon>Diversisporales</taxon>
        <taxon>Acaulosporaceae</taxon>
        <taxon>Acaulospora</taxon>
    </lineage>
</organism>
<dbReference type="EMBL" id="CAJVPV010016311">
    <property type="protein sequence ID" value="CAG8697482.1"/>
    <property type="molecule type" value="Genomic_DNA"/>
</dbReference>
<feature type="non-terminal residue" evidence="1">
    <location>
        <position position="1"/>
    </location>
</feature>
<sequence>NKIELPSDIVILREQLSNLIDFIYPNLVKNFGNMNYMVGKAILTPKNDKVEKISGLIMNRLLGEVYTYYSIDSIGLEDGN</sequence>
<dbReference type="OrthoDB" id="272985at2759"/>
<gene>
    <name evidence="1" type="ORF">AMORRO_LOCUS11925</name>
</gene>
<reference evidence="1" key="1">
    <citation type="submission" date="2021-06" db="EMBL/GenBank/DDBJ databases">
        <authorList>
            <person name="Kallberg Y."/>
            <person name="Tangrot J."/>
            <person name="Rosling A."/>
        </authorList>
    </citation>
    <scope>NUCLEOTIDE SEQUENCE</scope>
    <source>
        <strain evidence="1">CL551</strain>
    </source>
</reference>
<keyword evidence="2" id="KW-1185">Reference proteome</keyword>
<proteinExistence type="predicted"/>